<protein>
    <submittedName>
        <fullName evidence="1">Uncharacterized protein</fullName>
    </submittedName>
</protein>
<gene>
    <name evidence="1" type="ORF">C0Q70_05266</name>
</gene>
<comment type="caution">
    <text evidence="1">The sequence shown here is derived from an EMBL/GenBank/DDBJ whole genome shotgun (WGS) entry which is preliminary data.</text>
</comment>
<accession>A0A2T7PKS4</accession>
<dbReference type="EMBL" id="PZQS01000003">
    <property type="protein sequence ID" value="PVD34004.1"/>
    <property type="molecule type" value="Genomic_DNA"/>
</dbReference>
<evidence type="ECO:0000313" key="2">
    <source>
        <dbReference type="Proteomes" id="UP000245119"/>
    </source>
</evidence>
<dbReference type="AlphaFoldDB" id="A0A2T7PKS4"/>
<sequence length="195" mass="21017">MRQLQSPVTRFITALKRIPYNRSTELPPRMTNSCSTDLAAVTYLVLQEWHTCDLVAASATDKLKYIKNTDGVFFPREEGALGASDSVGVNAGRLGDGQPLPFPKLGKLARQGASSAASHQERGNGAGMPMPLVWLATWQSVVNKELAPEGGRGGRGRTAGRTSCTAVSRSLFSTGRRIHLSFPQEVLQISGVKFC</sequence>
<reference evidence="1 2" key="1">
    <citation type="submission" date="2018-04" db="EMBL/GenBank/DDBJ databases">
        <title>The genome of golden apple snail Pomacea canaliculata provides insight into stress tolerance and invasive adaptation.</title>
        <authorList>
            <person name="Liu C."/>
            <person name="Liu B."/>
            <person name="Ren Y."/>
            <person name="Zhang Y."/>
            <person name="Wang H."/>
            <person name="Li S."/>
            <person name="Jiang F."/>
            <person name="Yin L."/>
            <person name="Zhang G."/>
            <person name="Qian W."/>
            <person name="Fan W."/>
        </authorList>
    </citation>
    <scope>NUCLEOTIDE SEQUENCE [LARGE SCALE GENOMIC DNA]</scope>
    <source>
        <strain evidence="1">SZHN2017</strain>
        <tissue evidence="1">Muscle</tissue>
    </source>
</reference>
<proteinExistence type="predicted"/>
<evidence type="ECO:0000313" key="1">
    <source>
        <dbReference type="EMBL" id="PVD34004.1"/>
    </source>
</evidence>
<dbReference type="Proteomes" id="UP000245119">
    <property type="component" value="Linkage Group LG3"/>
</dbReference>
<organism evidence="1 2">
    <name type="scientific">Pomacea canaliculata</name>
    <name type="common">Golden apple snail</name>
    <dbReference type="NCBI Taxonomy" id="400727"/>
    <lineage>
        <taxon>Eukaryota</taxon>
        <taxon>Metazoa</taxon>
        <taxon>Spiralia</taxon>
        <taxon>Lophotrochozoa</taxon>
        <taxon>Mollusca</taxon>
        <taxon>Gastropoda</taxon>
        <taxon>Caenogastropoda</taxon>
        <taxon>Architaenioglossa</taxon>
        <taxon>Ampullarioidea</taxon>
        <taxon>Ampullariidae</taxon>
        <taxon>Pomacea</taxon>
    </lineage>
</organism>
<keyword evidence="2" id="KW-1185">Reference proteome</keyword>
<name>A0A2T7PKS4_POMCA</name>